<dbReference type="AlphaFoldDB" id="A0A1G2HIQ5"/>
<protein>
    <submittedName>
        <fullName evidence="2">Uncharacterized protein</fullName>
    </submittedName>
</protein>
<gene>
    <name evidence="2" type="ORF">A3F94_01030</name>
</gene>
<proteinExistence type="predicted"/>
<accession>A0A1G2HIQ5</accession>
<dbReference type="Proteomes" id="UP000176770">
    <property type="component" value="Unassembled WGS sequence"/>
</dbReference>
<sequence>MTKDIDQKALEEHTSALFNDAVNVEPIPDNIFRMNLCCMGCGGVLWFTEFLWHEETQTFYVLDTTCFTCNSKNPAVKISSEFRQKIKEIADQQEEGQEATENKDDDKITIGQYL</sequence>
<evidence type="ECO:0000256" key="1">
    <source>
        <dbReference type="SAM" id="MobiDB-lite"/>
    </source>
</evidence>
<evidence type="ECO:0000313" key="2">
    <source>
        <dbReference type="EMBL" id="OGZ62150.1"/>
    </source>
</evidence>
<dbReference type="STRING" id="1802165.A3F94_01030"/>
<organism evidence="2 3">
    <name type="scientific">Candidatus Spechtbacteria bacterium RIFCSPLOWO2_12_FULL_38_22</name>
    <dbReference type="NCBI Taxonomy" id="1802165"/>
    <lineage>
        <taxon>Bacteria</taxon>
        <taxon>Candidatus Spechtiibacteriota</taxon>
    </lineage>
</organism>
<comment type="caution">
    <text evidence="2">The sequence shown here is derived from an EMBL/GenBank/DDBJ whole genome shotgun (WGS) entry which is preliminary data.</text>
</comment>
<name>A0A1G2HIQ5_9BACT</name>
<feature type="region of interest" description="Disordered" evidence="1">
    <location>
        <begin position="92"/>
        <end position="114"/>
    </location>
</feature>
<dbReference type="EMBL" id="MHOK01000006">
    <property type="protein sequence ID" value="OGZ62150.1"/>
    <property type="molecule type" value="Genomic_DNA"/>
</dbReference>
<reference evidence="2 3" key="1">
    <citation type="journal article" date="2016" name="Nat. Commun.">
        <title>Thousands of microbial genomes shed light on interconnected biogeochemical processes in an aquifer system.</title>
        <authorList>
            <person name="Anantharaman K."/>
            <person name="Brown C.T."/>
            <person name="Hug L.A."/>
            <person name="Sharon I."/>
            <person name="Castelle C.J."/>
            <person name="Probst A.J."/>
            <person name="Thomas B.C."/>
            <person name="Singh A."/>
            <person name="Wilkins M.J."/>
            <person name="Karaoz U."/>
            <person name="Brodie E.L."/>
            <person name="Williams K.H."/>
            <person name="Hubbard S.S."/>
            <person name="Banfield J.F."/>
        </authorList>
    </citation>
    <scope>NUCLEOTIDE SEQUENCE [LARGE SCALE GENOMIC DNA]</scope>
</reference>
<evidence type="ECO:0000313" key="3">
    <source>
        <dbReference type="Proteomes" id="UP000176770"/>
    </source>
</evidence>